<keyword evidence="2" id="KW-0808">Transferase</keyword>
<evidence type="ECO:0000313" key="2">
    <source>
        <dbReference type="EMBL" id="NGY06963.1"/>
    </source>
</evidence>
<dbReference type="EMBL" id="JAAMOW010000012">
    <property type="protein sequence ID" value="NGY06963.1"/>
    <property type="molecule type" value="Genomic_DNA"/>
</dbReference>
<name>A0A6M2BXW5_9GAMM</name>
<protein>
    <submittedName>
        <fullName evidence="2">Glycosyltransferase family 4 protein</fullName>
    </submittedName>
</protein>
<dbReference type="SUPFAM" id="SSF53756">
    <property type="entry name" value="UDP-Glycosyltransferase/glycogen phosphorylase"/>
    <property type="match status" value="1"/>
</dbReference>
<feature type="domain" description="Glycosyl transferase family 1" evidence="1">
    <location>
        <begin position="79"/>
        <end position="229"/>
    </location>
</feature>
<gene>
    <name evidence="2" type="ORF">G7Y85_19485</name>
</gene>
<dbReference type="AlphaFoldDB" id="A0A6M2BXW5"/>
<accession>A0A6M2BXW5</accession>
<dbReference type="PANTHER" id="PTHR46401:SF8">
    <property type="entry name" value="BLL6006 PROTEIN"/>
    <property type="match status" value="1"/>
</dbReference>
<dbReference type="PANTHER" id="PTHR46401">
    <property type="entry name" value="GLYCOSYLTRANSFERASE WBBK-RELATED"/>
    <property type="match status" value="1"/>
</dbReference>
<keyword evidence="3" id="KW-1185">Reference proteome</keyword>
<dbReference type="GO" id="GO:0016757">
    <property type="term" value="F:glycosyltransferase activity"/>
    <property type="evidence" value="ECO:0007669"/>
    <property type="project" value="InterPro"/>
</dbReference>
<dbReference type="Gene3D" id="3.40.50.2000">
    <property type="entry name" value="Glycogen Phosphorylase B"/>
    <property type="match status" value="1"/>
</dbReference>
<proteinExistence type="predicted"/>
<organism evidence="2 3">
    <name type="scientific">Solimonas terrae</name>
    <dbReference type="NCBI Taxonomy" id="1396819"/>
    <lineage>
        <taxon>Bacteria</taxon>
        <taxon>Pseudomonadati</taxon>
        <taxon>Pseudomonadota</taxon>
        <taxon>Gammaproteobacteria</taxon>
        <taxon>Nevskiales</taxon>
        <taxon>Nevskiaceae</taxon>
        <taxon>Solimonas</taxon>
    </lineage>
</organism>
<dbReference type="RefSeq" id="WP_166261515.1">
    <property type="nucleotide sequence ID" value="NZ_JAAMOW010000012.1"/>
</dbReference>
<dbReference type="Pfam" id="PF00534">
    <property type="entry name" value="Glycos_transf_1"/>
    <property type="match status" value="1"/>
</dbReference>
<comment type="caution">
    <text evidence="2">The sequence shown here is derived from an EMBL/GenBank/DDBJ whole genome shotgun (WGS) entry which is preliminary data.</text>
</comment>
<evidence type="ECO:0000259" key="1">
    <source>
        <dbReference type="Pfam" id="PF00534"/>
    </source>
</evidence>
<dbReference type="Proteomes" id="UP000472676">
    <property type="component" value="Unassembled WGS sequence"/>
</dbReference>
<evidence type="ECO:0000313" key="3">
    <source>
        <dbReference type="Proteomes" id="UP000472676"/>
    </source>
</evidence>
<dbReference type="InterPro" id="IPR001296">
    <property type="entry name" value="Glyco_trans_1"/>
</dbReference>
<sequence length="266" mass="29893">MPHLFAPHTRYRRDRRFRAIAAASDGVVVNSKDTARDVSKFLHVDASRILAMPFTPYAMPWWFDADPAVIEKRYDISGPYLLVCNHFWKHKDHATALRAFALMKEDSKWSNLRLVLTGDPIDHRDPAHYGRLLDLARSLQINADVKYLGLIPKRDQLALLRGCEALLQPTLFEGGPGGGSVYEAVGLGVRTVVSDIPVNREIDCGNISFFAAGDHRSLATAAAEMIATPHERPQRDELLWLGDQRLKHLARTIVTYLDGCRARDDV</sequence>
<reference evidence="2 3" key="1">
    <citation type="journal article" date="2014" name="Int. J. Syst. Evol. Microbiol.">
        <title>Solimonas terrae sp. nov., isolated from soil.</title>
        <authorList>
            <person name="Kim S.J."/>
            <person name="Moon J.Y."/>
            <person name="Weon H.Y."/>
            <person name="Ahn J.H."/>
            <person name="Chen W.M."/>
            <person name="Kwon S.W."/>
        </authorList>
    </citation>
    <scope>NUCLEOTIDE SEQUENCE [LARGE SCALE GENOMIC DNA]</scope>
    <source>
        <strain evidence="2 3">KIS83-12</strain>
    </source>
</reference>